<dbReference type="GO" id="GO:0046872">
    <property type="term" value="F:metal ion binding"/>
    <property type="evidence" value="ECO:0007669"/>
    <property type="project" value="UniProtKB-UniRule"/>
</dbReference>
<keyword evidence="9" id="KW-1185">Reference proteome</keyword>
<dbReference type="PANTHER" id="PTHR11804">
    <property type="entry name" value="PROTEASE M3 THIMET OLIGOPEPTIDASE-RELATED"/>
    <property type="match status" value="1"/>
</dbReference>
<evidence type="ECO:0000256" key="3">
    <source>
        <dbReference type="ARBA" id="ARBA00022723"/>
    </source>
</evidence>
<dbReference type="InterPro" id="IPR024079">
    <property type="entry name" value="MetalloPept_cat_dom_sf"/>
</dbReference>
<dbReference type="PANTHER" id="PTHR11804:SF83">
    <property type="entry name" value="LD37516P"/>
    <property type="match status" value="1"/>
</dbReference>
<evidence type="ECO:0000313" key="9">
    <source>
        <dbReference type="Proteomes" id="UP000050795"/>
    </source>
</evidence>
<evidence type="ECO:0000256" key="2">
    <source>
        <dbReference type="ARBA" id="ARBA00022670"/>
    </source>
</evidence>
<dbReference type="SUPFAM" id="SSF55486">
    <property type="entry name" value="Metalloproteases ('zincins'), catalytic domain"/>
    <property type="match status" value="2"/>
</dbReference>
<keyword evidence="2 7" id="KW-0645">Protease</keyword>
<dbReference type="Pfam" id="PF01432">
    <property type="entry name" value="Peptidase_M3"/>
    <property type="match status" value="2"/>
</dbReference>
<reference evidence="9" key="1">
    <citation type="submission" date="2022-06" db="EMBL/GenBank/DDBJ databases">
        <authorList>
            <person name="Berger JAMES D."/>
            <person name="Berger JAMES D."/>
        </authorList>
    </citation>
    <scope>NUCLEOTIDE SEQUENCE [LARGE SCALE GENOMIC DNA]</scope>
</reference>
<dbReference type="Proteomes" id="UP000050795">
    <property type="component" value="Unassembled WGS sequence"/>
</dbReference>
<organism evidence="9 10">
    <name type="scientific">Trichobilharzia regenti</name>
    <name type="common">Nasal bird schistosome</name>
    <dbReference type="NCBI Taxonomy" id="157069"/>
    <lineage>
        <taxon>Eukaryota</taxon>
        <taxon>Metazoa</taxon>
        <taxon>Spiralia</taxon>
        <taxon>Lophotrochozoa</taxon>
        <taxon>Platyhelminthes</taxon>
        <taxon>Trematoda</taxon>
        <taxon>Digenea</taxon>
        <taxon>Strigeidida</taxon>
        <taxon>Schistosomatoidea</taxon>
        <taxon>Schistosomatidae</taxon>
        <taxon>Trichobilharzia</taxon>
    </lineage>
</organism>
<keyword evidence="5 7" id="KW-0862">Zinc</keyword>
<keyword evidence="4 7" id="KW-0378">Hydrolase</keyword>
<evidence type="ECO:0000256" key="6">
    <source>
        <dbReference type="ARBA" id="ARBA00023049"/>
    </source>
</evidence>
<keyword evidence="6 7" id="KW-0482">Metalloprotease</keyword>
<proteinExistence type="inferred from homology"/>
<evidence type="ECO:0000256" key="1">
    <source>
        <dbReference type="ARBA" id="ARBA00006040"/>
    </source>
</evidence>
<dbReference type="WBParaSite" id="TREG1_23780.3">
    <property type="protein sequence ID" value="TREG1_23780.3"/>
    <property type="gene ID" value="TREG1_23780"/>
</dbReference>
<feature type="domain" description="Peptidase M3A/M3B catalytic" evidence="8">
    <location>
        <begin position="680"/>
        <end position="816"/>
    </location>
</feature>
<comment type="similarity">
    <text evidence="1 7">Belongs to the peptidase M3 family.</text>
</comment>
<evidence type="ECO:0000256" key="7">
    <source>
        <dbReference type="RuleBase" id="RU003435"/>
    </source>
</evidence>
<accession>A0AA85JDD3</accession>
<reference evidence="10" key="2">
    <citation type="submission" date="2023-11" db="UniProtKB">
        <authorList>
            <consortium name="WormBaseParasite"/>
        </authorList>
    </citation>
    <scope>IDENTIFICATION</scope>
</reference>
<evidence type="ECO:0000259" key="8">
    <source>
        <dbReference type="Pfam" id="PF01432"/>
    </source>
</evidence>
<dbReference type="AlphaFoldDB" id="A0AA85JDD3"/>
<dbReference type="GO" id="GO:0006508">
    <property type="term" value="P:proteolysis"/>
    <property type="evidence" value="ECO:0007669"/>
    <property type="project" value="UniProtKB-KW"/>
</dbReference>
<keyword evidence="3 7" id="KW-0479">Metal-binding</keyword>
<dbReference type="GO" id="GO:0004222">
    <property type="term" value="F:metalloendopeptidase activity"/>
    <property type="evidence" value="ECO:0007669"/>
    <property type="project" value="InterPro"/>
</dbReference>
<evidence type="ECO:0000256" key="4">
    <source>
        <dbReference type="ARBA" id="ARBA00022801"/>
    </source>
</evidence>
<dbReference type="InterPro" id="IPR001567">
    <property type="entry name" value="Pept_M3A_M3B_dom"/>
</dbReference>
<evidence type="ECO:0000313" key="10">
    <source>
        <dbReference type="WBParaSite" id="TREG1_23780.3"/>
    </source>
</evidence>
<dbReference type="InterPro" id="IPR045090">
    <property type="entry name" value="Pept_M3A_M3B"/>
</dbReference>
<protein>
    <recommendedName>
        <fullName evidence="8">Peptidase M3A/M3B catalytic domain-containing protein</fullName>
    </recommendedName>
</protein>
<name>A0AA85JDD3_TRIRE</name>
<dbReference type="Gene3D" id="1.10.1370.10">
    <property type="entry name" value="Neurolysin, domain 3"/>
    <property type="match status" value="2"/>
</dbReference>
<dbReference type="Gene3D" id="3.40.390.10">
    <property type="entry name" value="Collagenase (Catalytic Domain)"/>
    <property type="match status" value="1"/>
</dbReference>
<evidence type="ECO:0000256" key="5">
    <source>
        <dbReference type="ARBA" id="ARBA00022833"/>
    </source>
</evidence>
<sequence>MVARLLTLRHSFRRSLLHLRNYSPYGSYKNEHGPSYYLIPEIPCESYVSQNILKPLSISNLEDLKPDRVFGGISKLIMNYQVCLSKLSDCIQSGKLLKNDVTIISALEQASFPVEQAFCNLNCLTSVKEDPIWTLVVSRLYQKLKAARREYLCRDSSIYEALLTLRRTNSNMDEYEKGLLDAWIYECWLMGTGLLLSPNKPSFSEFKGDASEIGNCRSSSNTISQHSPKSLEAIHDVHTNIDKEEVQFQAMVASSASVSTPQNSISRFSGRISTPSYLDVLTGATDIRVAESDLAPSAPYWLPAVLGGKEDGGHIAGMHINLSSNEIVSIFLKHCSNSELRRLVWEYWVRRASDRYFGPSTGLHASNDGRIQHLRRLRASLAKHLGCKDWLSVVWSSPYACSPSSPDSLTNDILEPFRTILKQSGERDFKLLREWANANLDLPGKTLEAWDVDYALEQYNYAADYTRFETLISPPNGSLVNYLHTVFSELANMFHLKLTTEIPRSSENMSYIVEKLVYHVEDMSDGTLLGEIIIDPFSRNGRSVPVGGNIFAPVAARNNLFASDIRILSGSSQYPIVYLLGSLNPSSETFGISFGALLSFMSSFGSCLQYVACRVPHHELYSFPHFMALDSRFLMSDLCYSIGVSNALPSIRQHRGSDNQKAHFQPSAVGLRTPPKRIMSLYILRELYESRFDLALWSNKESETKWSTLHKDFWKMHMPYPLHPDDQWPCSCTQLFGPNSQAGLLYYRIWRRILLQDVLCSLQDANWLSESHKASEIFKRFRETYLTYGSAIPPAELFRRFRGRDPNPKLLLKDMNQSFSGTIEPSTATEGVDAILVR</sequence>
<feature type="domain" description="Peptidase M3A/M3B catalytic" evidence="8">
    <location>
        <begin position="331"/>
        <end position="542"/>
    </location>
</feature>
<comment type="cofactor">
    <cofactor evidence="7">
        <name>Zn(2+)</name>
        <dbReference type="ChEBI" id="CHEBI:29105"/>
    </cofactor>
    <text evidence="7">Binds 1 zinc ion.</text>
</comment>
<dbReference type="InterPro" id="IPR024077">
    <property type="entry name" value="Neurolysin/TOP_dom2"/>
</dbReference>